<feature type="modified residue" description="N6-(pyridoxal phosphate)lysine" evidence="2">
    <location>
        <position position="214"/>
    </location>
</feature>
<dbReference type="PANTHER" id="PTHR30244">
    <property type="entry name" value="TRANSAMINASE"/>
    <property type="match status" value="1"/>
</dbReference>
<evidence type="ECO:0000256" key="1">
    <source>
        <dbReference type="PIRSR" id="PIRSR000390-1"/>
    </source>
</evidence>
<comment type="similarity">
    <text evidence="3">Belongs to the DegT/DnrJ/EryC1 family.</text>
</comment>
<dbReference type="Gene3D" id="3.40.640.10">
    <property type="entry name" value="Type I PLP-dependent aspartate aminotransferase-like (Major domain)"/>
    <property type="match status" value="1"/>
</dbReference>
<evidence type="ECO:0000256" key="2">
    <source>
        <dbReference type="PIRSR" id="PIRSR000390-2"/>
    </source>
</evidence>
<accession>A0A395X817</accession>
<dbReference type="FunFam" id="3.40.640.10:FF:000077">
    <property type="entry name" value="Spore coat polysaccharide biosynthesis protein spsC"/>
    <property type="match status" value="1"/>
</dbReference>
<dbReference type="PIRSF" id="PIRSF000390">
    <property type="entry name" value="PLP_StrS"/>
    <property type="match status" value="1"/>
</dbReference>
<organism evidence="4 5">
    <name type="scientific">Blautia obeum</name>
    <dbReference type="NCBI Taxonomy" id="40520"/>
    <lineage>
        <taxon>Bacteria</taxon>
        <taxon>Bacillati</taxon>
        <taxon>Bacillota</taxon>
        <taxon>Clostridia</taxon>
        <taxon>Lachnospirales</taxon>
        <taxon>Lachnospiraceae</taxon>
        <taxon>Blautia</taxon>
    </lineage>
</organism>
<protein>
    <submittedName>
        <fullName evidence="4">DegT/DnrJ/EryC1/StrS family aminotransferase</fullName>
    </submittedName>
</protein>
<dbReference type="InterPro" id="IPR015422">
    <property type="entry name" value="PyrdxlP-dep_Trfase_small"/>
</dbReference>
<dbReference type="InterPro" id="IPR000653">
    <property type="entry name" value="DegT/StrS_aminotransferase"/>
</dbReference>
<dbReference type="AlphaFoldDB" id="A0A395X817"/>
<evidence type="ECO:0000313" key="4">
    <source>
        <dbReference type="EMBL" id="RGV62064.1"/>
    </source>
</evidence>
<dbReference type="SUPFAM" id="SSF53383">
    <property type="entry name" value="PLP-dependent transferases"/>
    <property type="match status" value="1"/>
</dbReference>
<sequence length="418" mass="46790">MENQKENSKNVQRSILFSPPDISDLEIAEVVEALKSGWITTGPRTKELEKRLAEFCHTSKVVCLNSATAAEELNFRICGIGEGDEVIVPAYTYTATASAAIHCGAKVIFVDSQKDSTEMDYDKVADAITEKTKAVVAVDLAGIICDYDKLYAAVESKKALFRAKEGNALGARIQQAIGRVLVFADGAHALGASKNGKMAGEFADFTDFSFHAVKNFTTAEGGAATWKDIPGIDNEEMYHQYQLYSLHGQSKDALAKTQIGAWEYDIIGPWYKCNMTDIMAAIGLRQLDRYPTLLERRKEIIKKYDEAYDELGVIHLHHYGDDFASSGHLYLTRIPGASDEQRRKIITKLAERGVNTNVHYKPLPMMTAYKNMGWDIKNFPNAYAYYENLITLPLHTKLSDEDVEYVIEQYSKIVKEYI</sequence>
<dbReference type="Gene3D" id="3.90.1150.10">
    <property type="entry name" value="Aspartate Aminotransferase, domain 1"/>
    <property type="match status" value="1"/>
</dbReference>
<dbReference type="PANTHER" id="PTHR30244:SF34">
    <property type="entry name" value="DTDP-4-AMINO-4,6-DIDEOXYGALACTOSE TRANSAMINASE"/>
    <property type="match status" value="1"/>
</dbReference>
<dbReference type="GO" id="GO:0030170">
    <property type="term" value="F:pyridoxal phosphate binding"/>
    <property type="evidence" value="ECO:0007669"/>
    <property type="project" value="TreeGrafter"/>
</dbReference>
<evidence type="ECO:0000256" key="3">
    <source>
        <dbReference type="RuleBase" id="RU004508"/>
    </source>
</evidence>
<keyword evidence="4" id="KW-0808">Transferase</keyword>
<dbReference type="GO" id="GO:0000271">
    <property type="term" value="P:polysaccharide biosynthetic process"/>
    <property type="evidence" value="ECO:0007669"/>
    <property type="project" value="TreeGrafter"/>
</dbReference>
<proteinExistence type="inferred from homology"/>
<dbReference type="RefSeq" id="WP_118037157.1">
    <property type="nucleotide sequence ID" value="NZ_QRYY01000010.1"/>
</dbReference>
<dbReference type="Proteomes" id="UP000265828">
    <property type="component" value="Unassembled WGS sequence"/>
</dbReference>
<dbReference type="GO" id="GO:0008483">
    <property type="term" value="F:transaminase activity"/>
    <property type="evidence" value="ECO:0007669"/>
    <property type="project" value="UniProtKB-KW"/>
</dbReference>
<keyword evidence="2 3" id="KW-0663">Pyridoxal phosphate</keyword>
<dbReference type="InterPro" id="IPR015424">
    <property type="entry name" value="PyrdxlP-dep_Trfase"/>
</dbReference>
<dbReference type="InterPro" id="IPR015421">
    <property type="entry name" value="PyrdxlP-dep_Trfase_major"/>
</dbReference>
<gene>
    <name evidence="4" type="ORF">DWW07_13315</name>
</gene>
<dbReference type="Pfam" id="PF01041">
    <property type="entry name" value="DegT_DnrJ_EryC1"/>
    <property type="match status" value="2"/>
</dbReference>
<feature type="active site" description="Proton acceptor" evidence="1">
    <location>
        <position position="214"/>
    </location>
</feature>
<dbReference type="EMBL" id="QRZI01000010">
    <property type="protein sequence ID" value="RGV62064.1"/>
    <property type="molecule type" value="Genomic_DNA"/>
</dbReference>
<keyword evidence="4" id="KW-0032">Aminotransferase</keyword>
<evidence type="ECO:0000313" key="5">
    <source>
        <dbReference type="Proteomes" id="UP000265828"/>
    </source>
</evidence>
<dbReference type="CDD" id="cd00616">
    <property type="entry name" value="AHBA_syn"/>
    <property type="match status" value="1"/>
</dbReference>
<name>A0A395X817_9FIRM</name>
<reference evidence="4 5" key="1">
    <citation type="submission" date="2018-08" db="EMBL/GenBank/DDBJ databases">
        <title>A genome reference for cultivated species of the human gut microbiota.</title>
        <authorList>
            <person name="Zou Y."/>
            <person name="Xue W."/>
            <person name="Luo G."/>
        </authorList>
    </citation>
    <scope>NUCLEOTIDE SEQUENCE [LARGE SCALE GENOMIC DNA]</scope>
    <source>
        <strain evidence="4 5">AF14-23</strain>
    </source>
</reference>
<comment type="caution">
    <text evidence="4">The sequence shown here is derived from an EMBL/GenBank/DDBJ whole genome shotgun (WGS) entry which is preliminary data.</text>
</comment>
<dbReference type="FunFam" id="3.90.1150.10:FF:000092">
    <property type="entry name" value="Capsular polysaccharide biosynthesis protein"/>
    <property type="match status" value="1"/>
</dbReference>